<comment type="caution">
    <text evidence="8">The sequence shown here is derived from an EMBL/GenBank/DDBJ whole genome shotgun (WGS) entry which is preliminary data.</text>
</comment>
<evidence type="ECO:0000313" key="8">
    <source>
        <dbReference type="EMBL" id="MBB5685694.1"/>
    </source>
</evidence>
<dbReference type="PANTHER" id="PTHR23151:SF90">
    <property type="entry name" value="DIHYDROLIPOYLLYSINE-RESIDUE ACETYLTRANSFERASE COMPONENT OF PYRUVATE DEHYDROGENASE COMPLEX, MITOCHONDRIAL-RELATED"/>
    <property type="match status" value="1"/>
</dbReference>
<dbReference type="PANTHER" id="PTHR23151">
    <property type="entry name" value="DIHYDROLIPOAMIDE ACETYL/SUCCINYL-TRANSFERASE-RELATED"/>
    <property type="match status" value="1"/>
</dbReference>
<organism evidence="8 9">
    <name type="scientific">Sphingobium boeckii</name>
    <dbReference type="NCBI Taxonomy" id="1082345"/>
    <lineage>
        <taxon>Bacteria</taxon>
        <taxon>Pseudomonadati</taxon>
        <taxon>Pseudomonadota</taxon>
        <taxon>Alphaproteobacteria</taxon>
        <taxon>Sphingomonadales</taxon>
        <taxon>Sphingomonadaceae</taxon>
        <taxon>Sphingobium</taxon>
    </lineage>
</organism>
<reference evidence="8 9" key="1">
    <citation type="submission" date="2020-08" db="EMBL/GenBank/DDBJ databases">
        <title>Genomic Encyclopedia of Type Strains, Phase IV (KMG-IV): sequencing the most valuable type-strain genomes for metagenomic binning, comparative biology and taxonomic classification.</title>
        <authorList>
            <person name="Goeker M."/>
        </authorList>
    </citation>
    <scope>NUCLEOTIDE SEQUENCE [LARGE SCALE GENOMIC DNA]</scope>
    <source>
        <strain evidence="8 9">DSM 25079</strain>
    </source>
</reference>
<dbReference type="AlphaFoldDB" id="A0A7W9AHE7"/>
<keyword evidence="9" id="KW-1185">Reference proteome</keyword>
<feature type="domain" description="Lipoyl-binding" evidence="6">
    <location>
        <begin position="2"/>
        <end position="78"/>
    </location>
</feature>
<name>A0A7W9AHE7_9SPHN</name>
<evidence type="ECO:0000259" key="6">
    <source>
        <dbReference type="PROSITE" id="PS50968"/>
    </source>
</evidence>
<sequence>MTVELKMPALSPTMEKGSLVKWLVAEGDIIRTGDLLAEIETDKATMELESIDNGTILQIVVGEGPQDVAVGTVIALLAQAGDMDAQPTREAAVPLTSSSAKPAPDVPVIAPEPILDGIKAGPLVQRIARIQGIDLSTVTGTGPNGRIVRVDLGLAQPDAGARAVGPTCAPRAEIAPPPADLPVQTTPLSSMRRTIARRLSEAKQTVPHFYLTARCNLDALLALRGALNGSLTDGTDRISVNDMLIKAMAAALIAVPDANVQFGGDTLHHFGRADIAMAVAIEGGLVTPVIRAADSLSLKAIARNSKALAQKARDGKLAPEDYSGGTASLSNLGMFGIDEMIPVINPPQAMILGVAAGVEQPWKVEGAIGLATIMSATGSFDHRAIDGATAAQFMQAFRELVENPMLLCV</sequence>
<evidence type="ECO:0000313" key="9">
    <source>
        <dbReference type="Proteomes" id="UP000549617"/>
    </source>
</evidence>
<dbReference type="EC" id="2.3.1.-" evidence="5"/>
<dbReference type="InterPro" id="IPR000089">
    <property type="entry name" value="Biotin_lipoyl"/>
</dbReference>
<dbReference type="PROSITE" id="PS50968">
    <property type="entry name" value="BIOTINYL_LIPOYL"/>
    <property type="match status" value="1"/>
</dbReference>
<keyword evidence="3 5" id="KW-0450">Lipoyl</keyword>
<dbReference type="Pfam" id="PF02817">
    <property type="entry name" value="E3_binding"/>
    <property type="match status" value="1"/>
</dbReference>
<feature type="domain" description="Peripheral subunit-binding (PSBD)" evidence="7">
    <location>
        <begin position="119"/>
        <end position="156"/>
    </location>
</feature>
<keyword evidence="8" id="KW-0670">Pyruvate</keyword>
<dbReference type="GO" id="GO:0016746">
    <property type="term" value="F:acyltransferase activity"/>
    <property type="evidence" value="ECO:0007669"/>
    <property type="project" value="UniProtKB-KW"/>
</dbReference>
<dbReference type="CDD" id="cd06849">
    <property type="entry name" value="lipoyl_domain"/>
    <property type="match status" value="1"/>
</dbReference>
<dbReference type="SUPFAM" id="SSF47005">
    <property type="entry name" value="Peripheral subunit-binding domain of 2-oxo acid dehydrogenase complex"/>
    <property type="match status" value="1"/>
</dbReference>
<dbReference type="InterPro" id="IPR004167">
    <property type="entry name" value="PSBD"/>
</dbReference>
<dbReference type="GO" id="GO:0006086">
    <property type="term" value="P:pyruvate decarboxylation to acetyl-CoA"/>
    <property type="evidence" value="ECO:0007669"/>
    <property type="project" value="InterPro"/>
</dbReference>
<dbReference type="Proteomes" id="UP000549617">
    <property type="component" value="Unassembled WGS sequence"/>
</dbReference>
<dbReference type="InterPro" id="IPR003016">
    <property type="entry name" value="2-oxoA_DH_lipoyl-BS"/>
</dbReference>
<comment type="cofactor">
    <cofactor evidence="1 5">
        <name>(R)-lipoate</name>
        <dbReference type="ChEBI" id="CHEBI:83088"/>
    </cofactor>
</comment>
<keyword evidence="5 8" id="KW-0012">Acyltransferase</keyword>
<dbReference type="InterPro" id="IPR001078">
    <property type="entry name" value="2-oxoacid_DH_actylTfrase"/>
</dbReference>
<dbReference type="Pfam" id="PF00364">
    <property type="entry name" value="Biotin_lipoyl"/>
    <property type="match status" value="1"/>
</dbReference>
<dbReference type="GO" id="GO:0045254">
    <property type="term" value="C:pyruvate dehydrogenase complex"/>
    <property type="evidence" value="ECO:0007669"/>
    <property type="project" value="InterPro"/>
</dbReference>
<evidence type="ECO:0000256" key="4">
    <source>
        <dbReference type="ARBA" id="ARBA00025211"/>
    </source>
</evidence>
<gene>
    <name evidence="8" type="ORF">FHS49_001702</name>
</gene>
<protein>
    <recommendedName>
        <fullName evidence="5">Dihydrolipoamide acetyltransferase component of pyruvate dehydrogenase complex</fullName>
        <ecNumber evidence="5">2.3.1.-</ecNumber>
    </recommendedName>
</protein>
<dbReference type="Gene3D" id="2.40.50.100">
    <property type="match status" value="1"/>
</dbReference>
<accession>A0A7W9AHE7</accession>
<dbReference type="PROSITE" id="PS51826">
    <property type="entry name" value="PSBD"/>
    <property type="match status" value="1"/>
</dbReference>
<dbReference type="SUPFAM" id="SSF52777">
    <property type="entry name" value="CoA-dependent acyltransferases"/>
    <property type="match status" value="1"/>
</dbReference>
<evidence type="ECO:0000256" key="3">
    <source>
        <dbReference type="ARBA" id="ARBA00022823"/>
    </source>
</evidence>
<dbReference type="SUPFAM" id="SSF51230">
    <property type="entry name" value="Single hybrid motif"/>
    <property type="match status" value="1"/>
</dbReference>
<proteinExistence type="inferred from homology"/>
<dbReference type="InterPro" id="IPR023213">
    <property type="entry name" value="CAT-like_dom_sf"/>
</dbReference>
<dbReference type="FunFam" id="2.40.50.100:FF:000010">
    <property type="entry name" value="Acetyltransferase component of pyruvate dehydrogenase complex"/>
    <property type="match status" value="1"/>
</dbReference>
<evidence type="ECO:0000259" key="7">
    <source>
        <dbReference type="PROSITE" id="PS51826"/>
    </source>
</evidence>
<dbReference type="InterPro" id="IPR036625">
    <property type="entry name" value="E3-bd_dom_sf"/>
</dbReference>
<dbReference type="Gene3D" id="3.30.559.10">
    <property type="entry name" value="Chloramphenicol acetyltransferase-like domain"/>
    <property type="match status" value="1"/>
</dbReference>
<evidence type="ECO:0000256" key="2">
    <source>
        <dbReference type="ARBA" id="ARBA00007317"/>
    </source>
</evidence>
<dbReference type="Pfam" id="PF00198">
    <property type="entry name" value="2-oxoacid_dh"/>
    <property type="match status" value="1"/>
</dbReference>
<comment type="function">
    <text evidence="4">The pyruvate dehydrogenase complex catalyzes the overall conversion of pyruvate to acetyl-CoA and CO(2). It contains multiple copies of three enzymatic components: pyruvate dehydrogenase (E1), dihydrolipoamide acetyltransferase (E2) and lipoamide dehydrogenase (E3).</text>
</comment>
<comment type="similarity">
    <text evidence="2 5">Belongs to the 2-oxoacid dehydrogenase family.</text>
</comment>
<evidence type="ECO:0000256" key="1">
    <source>
        <dbReference type="ARBA" id="ARBA00001938"/>
    </source>
</evidence>
<dbReference type="Gene3D" id="4.10.320.10">
    <property type="entry name" value="E3-binding domain"/>
    <property type="match status" value="1"/>
</dbReference>
<dbReference type="RefSeq" id="WP_184017223.1">
    <property type="nucleotide sequence ID" value="NZ_JACIJC010000002.1"/>
</dbReference>
<dbReference type="PROSITE" id="PS00189">
    <property type="entry name" value="LIPOYL"/>
    <property type="match status" value="1"/>
</dbReference>
<keyword evidence="5 8" id="KW-0808">Transferase</keyword>
<dbReference type="InterPro" id="IPR011053">
    <property type="entry name" value="Single_hybrid_motif"/>
</dbReference>
<dbReference type="InterPro" id="IPR045257">
    <property type="entry name" value="E2/Pdx1"/>
</dbReference>
<dbReference type="EMBL" id="JACIJC010000002">
    <property type="protein sequence ID" value="MBB5685694.1"/>
    <property type="molecule type" value="Genomic_DNA"/>
</dbReference>
<evidence type="ECO:0000256" key="5">
    <source>
        <dbReference type="RuleBase" id="RU003423"/>
    </source>
</evidence>